<dbReference type="EMBL" id="JAWWNJ010000053">
    <property type="protein sequence ID" value="KAK7015707.1"/>
    <property type="molecule type" value="Genomic_DNA"/>
</dbReference>
<protein>
    <submittedName>
        <fullName evidence="2">Uncharacterized protein</fullName>
    </submittedName>
</protein>
<feature type="region of interest" description="Disordered" evidence="1">
    <location>
        <begin position="253"/>
        <end position="292"/>
    </location>
</feature>
<accession>A0AAW0AS82</accession>
<name>A0AAW0AS82_9AGAR</name>
<dbReference type="Proteomes" id="UP001362999">
    <property type="component" value="Unassembled WGS sequence"/>
</dbReference>
<sequence>MAGTDIVRDYYGWCKYTAAWLKEQDVAPKWDKHSVAKVLKMPGNHPTRGVGRYTEDELAWLTGILLWKLWGNVRNDPAEICAIAAGFFVFVLHRLLETGLCGKDTDDINSSYLLISTREAVLRYTRLLLVHRKSQLSELSHLTDDDVMKDAPWTVDLADLAPSLLLFGHTGPGIVDNWSELFAREGQAAVTPEMRDVPRKLSSFLSLSPLQQLMFKPLPDMTKAEIDMLKSKFGTVNPIVQYFQDKADWAKQYPNFFGPRPPQPTEPTDEDEMEEEEEEEDEEMEMDVDDDDKVIVFDDDLSDLTSLGEDDDEVVLIDDDGIPLYPAKEVEGGDENDIDEEARVENGNSDLSPQATFAQSLTEQ</sequence>
<feature type="compositionally biased region" description="Polar residues" evidence="1">
    <location>
        <begin position="346"/>
        <end position="364"/>
    </location>
</feature>
<feature type="compositionally biased region" description="Acidic residues" evidence="1">
    <location>
        <begin position="332"/>
        <end position="342"/>
    </location>
</feature>
<evidence type="ECO:0000313" key="3">
    <source>
        <dbReference type="Proteomes" id="UP001362999"/>
    </source>
</evidence>
<feature type="compositionally biased region" description="Acidic residues" evidence="1">
    <location>
        <begin position="267"/>
        <end position="292"/>
    </location>
</feature>
<evidence type="ECO:0000313" key="2">
    <source>
        <dbReference type="EMBL" id="KAK7015707.1"/>
    </source>
</evidence>
<reference evidence="2 3" key="1">
    <citation type="journal article" date="2024" name="J Genomics">
        <title>Draft genome sequencing and assembly of Favolaschia claudopus CIRM-BRFM 2984 isolated from oak limbs.</title>
        <authorList>
            <person name="Navarro D."/>
            <person name="Drula E."/>
            <person name="Chaduli D."/>
            <person name="Cazenave R."/>
            <person name="Ahrendt S."/>
            <person name="Wang J."/>
            <person name="Lipzen A."/>
            <person name="Daum C."/>
            <person name="Barry K."/>
            <person name="Grigoriev I.V."/>
            <person name="Favel A."/>
            <person name="Rosso M.N."/>
            <person name="Martin F."/>
        </authorList>
    </citation>
    <scope>NUCLEOTIDE SEQUENCE [LARGE SCALE GENOMIC DNA]</scope>
    <source>
        <strain evidence="2 3">CIRM-BRFM 2984</strain>
    </source>
</reference>
<gene>
    <name evidence="2" type="ORF">R3P38DRAFT_2786641</name>
</gene>
<comment type="caution">
    <text evidence="2">The sequence shown here is derived from an EMBL/GenBank/DDBJ whole genome shotgun (WGS) entry which is preliminary data.</text>
</comment>
<evidence type="ECO:0000256" key="1">
    <source>
        <dbReference type="SAM" id="MobiDB-lite"/>
    </source>
</evidence>
<organism evidence="2 3">
    <name type="scientific">Favolaschia claudopus</name>
    <dbReference type="NCBI Taxonomy" id="2862362"/>
    <lineage>
        <taxon>Eukaryota</taxon>
        <taxon>Fungi</taxon>
        <taxon>Dikarya</taxon>
        <taxon>Basidiomycota</taxon>
        <taxon>Agaricomycotina</taxon>
        <taxon>Agaricomycetes</taxon>
        <taxon>Agaricomycetidae</taxon>
        <taxon>Agaricales</taxon>
        <taxon>Marasmiineae</taxon>
        <taxon>Mycenaceae</taxon>
        <taxon>Favolaschia</taxon>
    </lineage>
</organism>
<dbReference type="AlphaFoldDB" id="A0AAW0AS82"/>
<feature type="region of interest" description="Disordered" evidence="1">
    <location>
        <begin position="317"/>
        <end position="364"/>
    </location>
</feature>
<keyword evidence="3" id="KW-1185">Reference proteome</keyword>
<proteinExistence type="predicted"/>